<dbReference type="PANTHER" id="PTHR35317:SF31">
    <property type="entry name" value="DUF4219 DOMAIN-CONTAINING PROTEIN"/>
    <property type="match status" value="1"/>
</dbReference>
<gene>
    <name evidence="4" type="ORF">OSB04_023590</name>
</gene>
<comment type="caution">
    <text evidence="4">The sequence shown here is derived from an EMBL/GenBank/DDBJ whole genome shotgun (WGS) entry which is preliminary data.</text>
</comment>
<dbReference type="PROSITE" id="PS50158">
    <property type="entry name" value="ZF_CCHC"/>
    <property type="match status" value="1"/>
</dbReference>
<protein>
    <recommendedName>
        <fullName evidence="3">CCHC-type domain-containing protein</fullName>
    </recommendedName>
</protein>
<dbReference type="SUPFAM" id="SSF57756">
    <property type="entry name" value="Retrovirus zinc finger-like domains"/>
    <property type="match status" value="1"/>
</dbReference>
<dbReference type="EMBL" id="JARYMX010000006">
    <property type="protein sequence ID" value="KAJ9543883.1"/>
    <property type="molecule type" value="Genomic_DNA"/>
</dbReference>
<dbReference type="InterPro" id="IPR054722">
    <property type="entry name" value="PolX-like_BBD"/>
</dbReference>
<proteinExistence type="predicted"/>
<keyword evidence="1" id="KW-0863">Zinc-finger</keyword>
<evidence type="ECO:0000313" key="4">
    <source>
        <dbReference type="EMBL" id="KAJ9543883.1"/>
    </source>
</evidence>
<reference evidence="4" key="1">
    <citation type="submission" date="2023-03" db="EMBL/GenBank/DDBJ databases">
        <title>Chromosome-scale reference genome and RAD-based genetic map of yellow starthistle (Centaurea solstitialis) reveal putative structural variation and QTLs associated with invader traits.</title>
        <authorList>
            <person name="Reatini B."/>
            <person name="Cang F.A."/>
            <person name="Jiang Q."/>
            <person name="Mckibben M.T.W."/>
            <person name="Barker M.S."/>
            <person name="Rieseberg L.H."/>
            <person name="Dlugosch K.M."/>
        </authorList>
    </citation>
    <scope>NUCLEOTIDE SEQUENCE</scope>
    <source>
        <strain evidence="4">CAN-66</strain>
        <tissue evidence="4">Leaf</tissue>
    </source>
</reference>
<evidence type="ECO:0000256" key="1">
    <source>
        <dbReference type="PROSITE-ProRule" id="PRU00047"/>
    </source>
</evidence>
<dbReference type="GO" id="GO:0003676">
    <property type="term" value="F:nucleic acid binding"/>
    <property type="evidence" value="ECO:0007669"/>
    <property type="project" value="InterPro"/>
</dbReference>
<keyword evidence="1" id="KW-0862">Zinc</keyword>
<evidence type="ECO:0000313" key="5">
    <source>
        <dbReference type="Proteomes" id="UP001172457"/>
    </source>
</evidence>
<dbReference type="Gene3D" id="4.10.60.10">
    <property type="entry name" value="Zinc finger, CCHC-type"/>
    <property type="match status" value="1"/>
</dbReference>
<dbReference type="Pfam" id="PF14223">
    <property type="entry name" value="Retrotran_gag_2"/>
    <property type="match status" value="1"/>
</dbReference>
<dbReference type="InterPro" id="IPR001878">
    <property type="entry name" value="Znf_CCHC"/>
</dbReference>
<feature type="region of interest" description="Disordered" evidence="2">
    <location>
        <begin position="1149"/>
        <end position="1182"/>
    </location>
</feature>
<dbReference type="Proteomes" id="UP001172457">
    <property type="component" value="Chromosome 6"/>
</dbReference>
<accession>A0AA38SK59</accession>
<feature type="region of interest" description="Disordered" evidence="2">
    <location>
        <begin position="1309"/>
        <end position="1331"/>
    </location>
</feature>
<feature type="region of interest" description="Disordered" evidence="2">
    <location>
        <begin position="708"/>
        <end position="732"/>
    </location>
</feature>
<keyword evidence="1" id="KW-0479">Metal-binding</keyword>
<organism evidence="4 5">
    <name type="scientific">Centaurea solstitialis</name>
    <name type="common">yellow star-thistle</name>
    <dbReference type="NCBI Taxonomy" id="347529"/>
    <lineage>
        <taxon>Eukaryota</taxon>
        <taxon>Viridiplantae</taxon>
        <taxon>Streptophyta</taxon>
        <taxon>Embryophyta</taxon>
        <taxon>Tracheophyta</taxon>
        <taxon>Spermatophyta</taxon>
        <taxon>Magnoliopsida</taxon>
        <taxon>eudicotyledons</taxon>
        <taxon>Gunneridae</taxon>
        <taxon>Pentapetalae</taxon>
        <taxon>asterids</taxon>
        <taxon>campanulids</taxon>
        <taxon>Asterales</taxon>
        <taxon>Asteraceae</taxon>
        <taxon>Carduoideae</taxon>
        <taxon>Cardueae</taxon>
        <taxon>Centaureinae</taxon>
        <taxon>Centaurea</taxon>
    </lineage>
</organism>
<sequence>MANPPKDTYFESGSLAKPPRFNANNFPLWKSRMELFLSGSDPQIPYFLEHGPYVPTSIVPAVAATSTTPAAPERTFVKQVSNWTDEDKRLVNVDTKVRSLIAMSLPDEVFHSISKLKTAKEIWDTLCIQYEGADALIESKKIHLICQYEKFIAAKGETLAQTHQRFNCLLIYLKTYGIIYSNSQVITKSMEALPEYWETYAMCLKMSKNIKTITLSELYGMMLNHEQTKSLKTNLIRDTKDDAKGTSLALFSEASQPSQTPVSTVTITEIDDSDSDLVSDNETDFNESLALLTKHFKKFGRKGNFRKPKQFSLTNKPDISSGDKATSTYNFLQKTDLQQIRQEEHSRRSRKLFLTHSRREEDGSHHEDYARVAKEWFVPRSSAFLVRKLPETYKDGKYQKLKSTYRKLKYQRKGKGLITEGKGWDESLDESSDEEDTSEVTYLMAIAEDPDPALMAQLEDIPEEVTATSVMTSDLPQVSTLSPSNAMTAMDALTIDLFNALNGKSSTEKVNFDLRTELKECHEKLKELAVYEASYYDQVHANQVLCIEREQAIADKERALAELLSEKVTVKSCADASEKVDEIIATQCHPMNRTCLGFVKGKQHAMDNSDKSYLKFGMFVSFDSNSQSSTPISKDDAAFFVQPHMNSVSKDLPTLPSKSKIQNHKDSKVLGGGPTGSGAKKSAQSLTPRIKVDLITKPQEKTLIPPQTKDIGIIGSGPADQKLKKPKGPSKSKTYRNCYHCGQNDHIASKCPHTTKAEKAAKVKKGPKVNKSAKGNKSLLAETVIISDFVRTETSVKTEDVASTPTAAIISEEKGIWYLDSGCSKHMTGNKHVLIDFKEEAGPSVKFGGEERGITRGYGTLTNGKTTFRRVSYVEGLTHNLLSISQLCDKDHKVSFSKKSCQVRCWEPLRVSNPRRWRLDDRLRRRLEGMPQQIDRSLVDMKKKRALKETVTETSVLQLTPQSIKELANFMMTQDKLNSAFLQERCDQITTMGKFEQKHNELVKFLADWMRRSEEEQDVITNSLAKAQKQHDSEMRKLHWELGELRMALVETQKLNVHLWERLKSGDFYKNDTYSQRMEHSAAWRAWEEQKEDDNSKIIHVLLASVPHFYLQFESNFDMEDYDGIPDDDVPMWVLRKRQHESTLKKLLEKPMANQSSLQQKDETMDEQSDDQPFWGSKEQDWEDSLRDVDSLTDSLRKMREESERIRESMKKSEWLTHSTIQPQVSCPSFKVNSDSNEKFLLGKDLYSKMKVEGTWFGKGVELSLQEDARPNDKQPIEEPPTIMINSMDQTVIERLAPPIEDSWIQHEVLPPWSDSDDSDEEFSWQVNATE</sequence>
<dbReference type="GO" id="GO:0008270">
    <property type="term" value="F:zinc ion binding"/>
    <property type="evidence" value="ECO:0007669"/>
    <property type="project" value="UniProtKB-KW"/>
</dbReference>
<evidence type="ECO:0000259" key="3">
    <source>
        <dbReference type="PROSITE" id="PS50158"/>
    </source>
</evidence>
<dbReference type="InterPro" id="IPR036875">
    <property type="entry name" value="Znf_CCHC_sf"/>
</dbReference>
<evidence type="ECO:0000256" key="2">
    <source>
        <dbReference type="SAM" id="MobiDB-lite"/>
    </source>
</evidence>
<dbReference type="PANTHER" id="PTHR35317">
    <property type="entry name" value="OS04G0629600 PROTEIN"/>
    <property type="match status" value="1"/>
</dbReference>
<dbReference type="Pfam" id="PF22936">
    <property type="entry name" value="Pol_BBD"/>
    <property type="match status" value="1"/>
</dbReference>
<name>A0AA38SK59_9ASTR</name>
<feature type="region of interest" description="Disordered" evidence="2">
    <location>
        <begin position="650"/>
        <end position="686"/>
    </location>
</feature>
<keyword evidence="5" id="KW-1185">Reference proteome</keyword>
<feature type="domain" description="CCHC-type" evidence="3">
    <location>
        <begin position="738"/>
        <end position="752"/>
    </location>
</feature>